<keyword evidence="7" id="KW-1185">Reference proteome</keyword>
<keyword evidence="6" id="KW-0969">Cilium</keyword>
<dbReference type="Pfam" id="PF00460">
    <property type="entry name" value="Flg_bb_rod"/>
    <property type="match status" value="1"/>
</dbReference>
<dbReference type="EMBL" id="JXAL01000006">
    <property type="protein sequence ID" value="KIL36665.1"/>
    <property type="molecule type" value="Genomic_DNA"/>
</dbReference>
<dbReference type="PANTHER" id="PTHR30435">
    <property type="entry name" value="FLAGELLAR PROTEIN"/>
    <property type="match status" value="1"/>
</dbReference>
<keyword evidence="6" id="KW-0966">Cell projection</keyword>
<dbReference type="InterPro" id="IPR020013">
    <property type="entry name" value="Flagellar_FlgE/F/G"/>
</dbReference>
<evidence type="ECO:0000313" key="7">
    <source>
        <dbReference type="Proteomes" id="UP000054526"/>
    </source>
</evidence>
<dbReference type="PANTHER" id="PTHR30435:SF19">
    <property type="entry name" value="FLAGELLAR BASAL-BODY ROD PROTEIN FLGG"/>
    <property type="match status" value="1"/>
</dbReference>
<dbReference type="InterPro" id="IPR053967">
    <property type="entry name" value="LlgE_F_G-like_D1"/>
</dbReference>
<sequence>MNSSMISASVSMGALQQKLDLLADNIANANTVGYKRKTAVFEDILTNVNSHLKDFEQDGRRTPLGFTNGWGAKITSMQLDLSQGSLQETGSMTDAAIEGNVMFEVRPDGKIGGPPAYTRHGAFQLIPLQGGGRELVTNTGHPVVADNNGTPDFVTVPDVYDLSIAADGTLTATGPAGSTPLNLGKLKMAEVVRPELLQLSEDNLYVIPSDLLTSQPPVVRDPETEFAIRQGYLEQSNVDMTAEMTDLMMVQRAYQLSARALSSSNDMMGMANNLRG</sequence>
<comment type="caution">
    <text evidence="6">The sequence shown here is derived from an EMBL/GenBank/DDBJ whole genome shotgun (WGS) entry which is preliminary data.</text>
</comment>
<dbReference type="RefSeq" id="WP_041061216.1">
    <property type="nucleotide sequence ID" value="NZ_JXAL01000006.1"/>
</dbReference>
<comment type="similarity">
    <text evidence="1 2">Belongs to the flagella basal body rod proteins family.</text>
</comment>
<dbReference type="Pfam" id="PF22692">
    <property type="entry name" value="LlgE_F_G_D1"/>
    <property type="match status" value="1"/>
</dbReference>
<dbReference type="InterPro" id="IPR010930">
    <property type="entry name" value="Flg_bb/hook_C_dom"/>
</dbReference>
<organism evidence="6 7">
    <name type="scientific">Cohnella kolymensis</name>
    <dbReference type="NCBI Taxonomy" id="1590652"/>
    <lineage>
        <taxon>Bacteria</taxon>
        <taxon>Bacillati</taxon>
        <taxon>Bacillota</taxon>
        <taxon>Bacilli</taxon>
        <taxon>Bacillales</taxon>
        <taxon>Paenibacillaceae</taxon>
        <taxon>Cohnella</taxon>
    </lineage>
</organism>
<dbReference type="InterPro" id="IPR037925">
    <property type="entry name" value="FlgE/F/G-like"/>
</dbReference>
<keyword evidence="6" id="KW-0282">Flagellum</keyword>
<feature type="domain" description="Flagellar basal body rod protein N-terminal" evidence="3">
    <location>
        <begin position="13"/>
        <end position="35"/>
    </location>
</feature>
<evidence type="ECO:0000256" key="2">
    <source>
        <dbReference type="RuleBase" id="RU362116"/>
    </source>
</evidence>
<evidence type="ECO:0000259" key="5">
    <source>
        <dbReference type="Pfam" id="PF22692"/>
    </source>
</evidence>
<gene>
    <name evidence="6" type="ORF">SD71_06575</name>
</gene>
<protein>
    <submittedName>
        <fullName evidence="6">Flagellar hook-basal body protein</fullName>
    </submittedName>
</protein>
<proteinExistence type="inferred from homology"/>
<dbReference type="Pfam" id="PF06429">
    <property type="entry name" value="Flg_bbr_C"/>
    <property type="match status" value="1"/>
</dbReference>
<keyword evidence="2" id="KW-0975">Bacterial flagellum</keyword>
<accession>A0ABR5A6R2</accession>
<evidence type="ECO:0000259" key="4">
    <source>
        <dbReference type="Pfam" id="PF06429"/>
    </source>
</evidence>
<feature type="domain" description="Flagellar hook protein FlgE/F/G-like D1" evidence="5">
    <location>
        <begin position="96"/>
        <end position="172"/>
    </location>
</feature>
<dbReference type="InterPro" id="IPR001444">
    <property type="entry name" value="Flag_bb_rod_N"/>
</dbReference>
<comment type="subcellular location">
    <subcellularLocation>
        <location evidence="2">Bacterial flagellum basal body</location>
    </subcellularLocation>
</comment>
<evidence type="ECO:0000259" key="3">
    <source>
        <dbReference type="Pfam" id="PF00460"/>
    </source>
</evidence>
<evidence type="ECO:0000256" key="1">
    <source>
        <dbReference type="ARBA" id="ARBA00009677"/>
    </source>
</evidence>
<dbReference type="SUPFAM" id="SSF117143">
    <property type="entry name" value="Flagellar hook protein flgE"/>
    <property type="match status" value="1"/>
</dbReference>
<dbReference type="NCBIfam" id="TIGR03506">
    <property type="entry name" value="FlgEFG_subfam"/>
    <property type="match status" value="1"/>
</dbReference>
<feature type="domain" description="Flagellar basal-body/hook protein C-terminal" evidence="4">
    <location>
        <begin position="229"/>
        <end position="274"/>
    </location>
</feature>
<reference evidence="6 7" key="1">
    <citation type="submission" date="2014-12" db="EMBL/GenBank/DDBJ databases">
        <title>Draft genome sequence of Cohnella kolymensis strain B-2846.</title>
        <authorList>
            <person name="Karlyshev A.V."/>
            <person name="Kudryashova E.B."/>
        </authorList>
    </citation>
    <scope>NUCLEOTIDE SEQUENCE [LARGE SCALE GENOMIC DNA]</scope>
    <source>
        <strain evidence="6 7">VKM B-2846</strain>
    </source>
</reference>
<name>A0ABR5A6R2_9BACL</name>
<evidence type="ECO:0000313" key="6">
    <source>
        <dbReference type="EMBL" id="KIL36665.1"/>
    </source>
</evidence>
<dbReference type="Proteomes" id="UP000054526">
    <property type="component" value="Unassembled WGS sequence"/>
</dbReference>